<evidence type="ECO:0000313" key="3">
    <source>
        <dbReference type="EMBL" id="MBR0577317.1"/>
    </source>
</evidence>
<dbReference type="RefSeq" id="WP_211802716.1">
    <property type="nucleotide sequence ID" value="NZ_JAGSCS010000026.1"/>
</dbReference>
<keyword evidence="4" id="KW-1185">Reference proteome</keyword>
<dbReference type="EMBL" id="JAGSCS010000026">
    <property type="protein sequence ID" value="MBR0577317.1"/>
    <property type="molecule type" value="Genomic_DNA"/>
</dbReference>
<dbReference type="SUPFAM" id="SSF54909">
    <property type="entry name" value="Dimeric alpha+beta barrel"/>
    <property type="match status" value="1"/>
</dbReference>
<evidence type="ECO:0000313" key="4">
    <source>
        <dbReference type="Proteomes" id="UP000675379"/>
    </source>
</evidence>
<dbReference type="Proteomes" id="UP000675379">
    <property type="component" value="Unassembled WGS sequence"/>
</dbReference>
<comment type="similarity">
    <text evidence="1">Belongs to the YciI family.</text>
</comment>
<proteinExistence type="inferred from homology"/>
<dbReference type="InterPro" id="IPR011008">
    <property type="entry name" value="Dimeric_a/b-barrel"/>
</dbReference>
<dbReference type="AlphaFoldDB" id="A0A941HSK0"/>
<gene>
    <name evidence="3" type="ORF">KCG48_13445</name>
</gene>
<sequence length="115" mass="12985">MEFIYTLKLREELRQSSNWPQADDEAVDAHFEKLKAMLANGKLILAGRTPTMDEDTFGIVIFKADSLEEATRIMKEDPAVMQGTMSARVYPFRTALLRGGKRAKGIVFCESIGLW</sequence>
<dbReference type="InterPro" id="IPR005545">
    <property type="entry name" value="YCII"/>
</dbReference>
<comment type="caution">
    <text evidence="3">The sequence shown here is derived from an EMBL/GenBank/DDBJ whole genome shotgun (WGS) entry which is preliminary data.</text>
</comment>
<evidence type="ECO:0000256" key="1">
    <source>
        <dbReference type="ARBA" id="ARBA00007689"/>
    </source>
</evidence>
<dbReference type="Gene3D" id="3.30.70.1060">
    <property type="entry name" value="Dimeric alpha+beta barrel"/>
    <property type="match status" value="1"/>
</dbReference>
<organism evidence="3 4">
    <name type="scientific">Proteiniclasticum sediminis</name>
    <dbReference type="NCBI Taxonomy" id="2804028"/>
    <lineage>
        <taxon>Bacteria</taxon>
        <taxon>Bacillati</taxon>
        <taxon>Bacillota</taxon>
        <taxon>Clostridia</taxon>
        <taxon>Eubacteriales</taxon>
        <taxon>Clostridiaceae</taxon>
        <taxon>Proteiniclasticum</taxon>
    </lineage>
</organism>
<evidence type="ECO:0000259" key="2">
    <source>
        <dbReference type="Pfam" id="PF03795"/>
    </source>
</evidence>
<reference evidence="3" key="1">
    <citation type="submission" date="2021-04" db="EMBL/GenBank/DDBJ databases">
        <title>Proteiniclasticum sedimins sp. nov., an obligate anaerobic bacterium isolated from anaerobic sludge.</title>
        <authorList>
            <person name="Liu J."/>
        </authorList>
    </citation>
    <scope>NUCLEOTIDE SEQUENCE</scope>
    <source>
        <strain evidence="3">BAD-10</strain>
    </source>
</reference>
<dbReference type="Pfam" id="PF03795">
    <property type="entry name" value="YCII"/>
    <property type="match status" value="1"/>
</dbReference>
<name>A0A941HSK0_9CLOT</name>
<accession>A0A941HSK0</accession>
<protein>
    <recommendedName>
        <fullName evidence="2">YCII-related domain-containing protein</fullName>
    </recommendedName>
</protein>
<feature type="domain" description="YCII-related" evidence="2">
    <location>
        <begin position="15"/>
        <end position="92"/>
    </location>
</feature>